<evidence type="ECO:0000256" key="2">
    <source>
        <dbReference type="ARBA" id="ARBA00022487"/>
    </source>
</evidence>
<name>A0A8J2P3W8_9HEXA</name>
<dbReference type="PANTHER" id="PTHR43142:SF1">
    <property type="entry name" value="CARBOXYLIC ESTER HYDROLASE"/>
    <property type="match status" value="1"/>
</dbReference>
<evidence type="ECO:0000256" key="6">
    <source>
        <dbReference type="SAM" id="MobiDB-lite"/>
    </source>
</evidence>
<evidence type="ECO:0000259" key="7">
    <source>
        <dbReference type="Pfam" id="PF00135"/>
    </source>
</evidence>
<protein>
    <recommendedName>
        <fullName evidence="5">Carboxylic ester hydrolase</fullName>
        <ecNumber evidence="5">3.1.1.-</ecNumber>
    </recommendedName>
</protein>
<evidence type="ECO:0000256" key="5">
    <source>
        <dbReference type="RuleBase" id="RU361235"/>
    </source>
</evidence>
<comment type="similarity">
    <text evidence="1 5">Belongs to the type-B carboxylesterase/lipase family.</text>
</comment>
<gene>
    <name evidence="8" type="ORF">AFUS01_LOCUS12244</name>
</gene>
<dbReference type="InterPro" id="IPR019819">
    <property type="entry name" value="Carboxylesterase_B_CS"/>
</dbReference>
<feature type="non-terminal residue" evidence="8">
    <location>
        <position position="1"/>
    </location>
</feature>
<dbReference type="PANTHER" id="PTHR43142">
    <property type="entry name" value="CARBOXYLIC ESTER HYDROLASE"/>
    <property type="match status" value="1"/>
</dbReference>
<keyword evidence="9" id="KW-1185">Reference proteome</keyword>
<feature type="domain" description="Carboxylesterase type B" evidence="7">
    <location>
        <begin position="47"/>
        <end position="366"/>
    </location>
</feature>
<dbReference type="InterPro" id="IPR019826">
    <property type="entry name" value="Carboxylesterase_B_AS"/>
</dbReference>
<sequence>HILGSIFKGLVAGHPHLLNSATSTVPSPPAEPSLPPPAEPSLPLEPGVVATKSGKLRGQKLTSRGGQKYYSFTGIPYAERAPRFEVAKPVRPWKGTRDALNYSSICPQVDPVIGKPDEVLGDEDCLYLNIYVPHEERCTDDERLPVLFHMHGGAFTSESGGLYEPYFFMDECIVYVSANYRLGALGFLTTDDGIIAGNLGLKDNLLALKWIRVNVEYFRGDKNTVTLTGMSAGGMIVSHFMASPAAKGLFHRVIAQSGSSISPFVLRNPKQYAIRLGKLLNCTDESTRELKECLKTKNYADIIREQGKITDWLIDFVRFLPVIEPADAFEPFQTKDPYLRIKRGEGSRVPLITGVVKDEGFLLNAFGVN</sequence>
<feature type="compositionally biased region" description="Pro residues" evidence="6">
    <location>
        <begin position="26"/>
        <end position="40"/>
    </location>
</feature>
<dbReference type="PROSITE" id="PS00941">
    <property type="entry name" value="CARBOXYLESTERASE_B_2"/>
    <property type="match status" value="1"/>
</dbReference>
<feature type="region of interest" description="Disordered" evidence="6">
    <location>
        <begin position="21"/>
        <end position="42"/>
    </location>
</feature>
<dbReference type="EC" id="3.1.1.-" evidence="5"/>
<keyword evidence="4" id="KW-0325">Glycoprotein</keyword>
<reference evidence="8" key="1">
    <citation type="submission" date="2021-06" db="EMBL/GenBank/DDBJ databases">
        <authorList>
            <person name="Hodson N. C."/>
            <person name="Mongue J. A."/>
            <person name="Jaron S. K."/>
        </authorList>
    </citation>
    <scope>NUCLEOTIDE SEQUENCE</scope>
</reference>
<evidence type="ECO:0000313" key="8">
    <source>
        <dbReference type="EMBL" id="CAG7723140.1"/>
    </source>
</evidence>
<proteinExistence type="inferred from homology"/>
<dbReference type="InterPro" id="IPR002018">
    <property type="entry name" value="CarbesteraseB"/>
</dbReference>
<dbReference type="GO" id="GO:0052689">
    <property type="term" value="F:carboxylic ester hydrolase activity"/>
    <property type="evidence" value="ECO:0007669"/>
    <property type="project" value="UniProtKB-KW"/>
</dbReference>
<accession>A0A8J2P3W8</accession>
<dbReference type="Proteomes" id="UP000708208">
    <property type="component" value="Unassembled WGS sequence"/>
</dbReference>
<dbReference type="PROSITE" id="PS00122">
    <property type="entry name" value="CARBOXYLESTERASE_B_1"/>
    <property type="match status" value="1"/>
</dbReference>
<evidence type="ECO:0000256" key="3">
    <source>
        <dbReference type="ARBA" id="ARBA00022801"/>
    </source>
</evidence>
<keyword evidence="3 5" id="KW-0378">Hydrolase</keyword>
<keyword evidence="2" id="KW-0719">Serine esterase</keyword>
<dbReference type="EMBL" id="CAJVCH010095979">
    <property type="protein sequence ID" value="CAG7723140.1"/>
    <property type="molecule type" value="Genomic_DNA"/>
</dbReference>
<evidence type="ECO:0000313" key="9">
    <source>
        <dbReference type="Proteomes" id="UP000708208"/>
    </source>
</evidence>
<evidence type="ECO:0000256" key="1">
    <source>
        <dbReference type="ARBA" id="ARBA00005964"/>
    </source>
</evidence>
<dbReference type="Pfam" id="PF00135">
    <property type="entry name" value="COesterase"/>
    <property type="match status" value="1"/>
</dbReference>
<evidence type="ECO:0000256" key="4">
    <source>
        <dbReference type="ARBA" id="ARBA00023180"/>
    </source>
</evidence>
<comment type="caution">
    <text evidence="8">The sequence shown here is derived from an EMBL/GenBank/DDBJ whole genome shotgun (WGS) entry which is preliminary data.</text>
</comment>
<dbReference type="AlphaFoldDB" id="A0A8J2P3W8"/>
<organism evidence="8 9">
    <name type="scientific">Allacma fusca</name>
    <dbReference type="NCBI Taxonomy" id="39272"/>
    <lineage>
        <taxon>Eukaryota</taxon>
        <taxon>Metazoa</taxon>
        <taxon>Ecdysozoa</taxon>
        <taxon>Arthropoda</taxon>
        <taxon>Hexapoda</taxon>
        <taxon>Collembola</taxon>
        <taxon>Symphypleona</taxon>
        <taxon>Sminthuridae</taxon>
        <taxon>Allacma</taxon>
    </lineage>
</organism>
<dbReference type="OrthoDB" id="19653at2759"/>